<feature type="transmembrane region" description="Helical" evidence="8">
    <location>
        <begin position="313"/>
        <end position="338"/>
    </location>
</feature>
<keyword evidence="3 8" id="KW-0812">Transmembrane</keyword>
<evidence type="ECO:0000259" key="10">
    <source>
        <dbReference type="PROSITE" id="PS50011"/>
    </source>
</evidence>
<evidence type="ECO:0000256" key="3">
    <source>
        <dbReference type="ARBA" id="ARBA00022692"/>
    </source>
</evidence>
<feature type="chain" id="PRO_5046105318" description="Protein kinase domain-containing protein" evidence="9">
    <location>
        <begin position="22"/>
        <end position="694"/>
    </location>
</feature>
<keyword evidence="4" id="KW-0677">Repeat</keyword>
<dbReference type="SMART" id="SM00220">
    <property type="entry name" value="S_TKc"/>
    <property type="match status" value="1"/>
</dbReference>
<evidence type="ECO:0000256" key="6">
    <source>
        <dbReference type="ARBA" id="ARBA00023136"/>
    </source>
</evidence>
<keyword evidence="9" id="KW-0732">Signal</keyword>
<feature type="domain" description="Protein kinase" evidence="10">
    <location>
        <begin position="399"/>
        <end position="668"/>
    </location>
</feature>
<evidence type="ECO:0000256" key="7">
    <source>
        <dbReference type="SAM" id="MobiDB-lite"/>
    </source>
</evidence>
<evidence type="ECO:0000313" key="12">
    <source>
        <dbReference type="Proteomes" id="UP001318860"/>
    </source>
</evidence>
<evidence type="ECO:0000256" key="2">
    <source>
        <dbReference type="ARBA" id="ARBA00022614"/>
    </source>
</evidence>
<dbReference type="InterPro" id="IPR001611">
    <property type="entry name" value="Leu-rich_rpt"/>
</dbReference>
<feature type="signal peptide" evidence="9">
    <location>
        <begin position="1"/>
        <end position="21"/>
    </location>
</feature>
<name>A0ABR0VZB5_REHGL</name>
<feature type="compositionally biased region" description="Polar residues" evidence="7">
    <location>
        <begin position="560"/>
        <end position="574"/>
    </location>
</feature>
<sequence>MEKSWIFQYIFLFSAIFLVVSFQFSNAQLAPTESRILFQVQQLLEYPPSLQSWNNWTNFCFLPPTPSLTIACSNNHITELTIVGNKSSPSQIPKLSASNFAVSKQTLSDKFSLDSFFTVLTKLSSLQKLSLVSLGLWGSLPRKINRFRSLEVLNISSNFMFGEMPQSISSYQSLRSLVLSDNLFNGSFPDLTGLSLLEELDLSNNDLGPKFPSLGNNLVRISLGNNSLRSEIPQDLKKLNRLQVFDVSSNRLVGPMPSFLFSMPSIQYINLAKNQLSGAFAPNASCNSNLTFKDALAVKPPVRNQKEDATLKLGIVLGIIGGIVVILGLLGLLILIVFRRVRRNRGSEYKCDSFVMEKNPLGGSPMRRHVPQPMRMTSLGLPPYHVFTLEEMEDATNNFDPSNLVREGSEGQLYKGWLRDGSVVLVKCLKLKQKHSSQALQQHMEVISKLRHRHLVSVLGHCIVTYQDHPNTASTVFIVLENISNGSLSDHLIDWRNREVLKWPQRMGITMGIARGIQYLHTGGILGNDLKIDNILLDESLTAKISSYNINLPSKVGTESPLNGQGTPNHPSSENPEKEDIYRLGVILIEVMTGRPINSQSELDDLKFQLERSLAESPSKLRDLIDPSMRGTFAYESLKTIVQITINCLCRDPTGRPTVEDVLWHMQYSVQVQEGWTNSRNLSGNLSGNLSNKF</sequence>
<comment type="subcellular location">
    <subcellularLocation>
        <location evidence="1">Membrane</location>
        <topology evidence="1">Single-pass type I membrane protein</topology>
    </subcellularLocation>
</comment>
<accession>A0ABR0VZB5</accession>
<protein>
    <recommendedName>
        <fullName evidence="10">Protein kinase domain-containing protein</fullName>
    </recommendedName>
</protein>
<reference evidence="11 12" key="1">
    <citation type="journal article" date="2021" name="Comput. Struct. Biotechnol. J.">
        <title>De novo genome assembly of the potent medicinal plant Rehmannia glutinosa using nanopore technology.</title>
        <authorList>
            <person name="Ma L."/>
            <person name="Dong C."/>
            <person name="Song C."/>
            <person name="Wang X."/>
            <person name="Zheng X."/>
            <person name="Niu Y."/>
            <person name="Chen S."/>
            <person name="Feng W."/>
        </authorList>
    </citation>
    <scope>NUCLEOTIDE SEQUENCE [LARGE SCALE GENOMIC DNA]</scope>
    <source>
        <strain evidence="11">DH-2019</strain>
    </source>
</reference>
<dbReference type="SUPFAM" id="SSF52058">
    <property type="entry name" value="L domain-like"/>
    <property type="match status" value="1"/>
</dbReference>
<evidence type="ECO:0000256" key="4">
    <source>
        <dbReference type="ARBA" id="ARBA00022737"/>
    </source>
</evidence>
<feature type="region of interest" description="Disordered" evidence="7">
    <location>
        <begin position="556"/>
        <end position="577"/>
    </location>
</feature>
<dbReference type="InterPro" id="IPR000719">
    <property type="entry name" value="Prot_kinase_dom"/>
</dbReference>
<keyword evidence="12" id="KW-1185">Reference proteome</keyword>
<dbReference type="InterPro" id="IPR011009">
    <property type="entry name" value="Kinase-like_dom_sf"/>
</dbReference>
<dbReference type="InterPro" id="IPR051824">
    <property type="entry name" value="LRR_Rcpt-Like_S/T_Kinase"/>
</dbReference>
<evidence type="ECO:0000256" key="8">
    <source>
        <dbReference type="SAM" id="Phobius"/>
    </source>
</evidence>
<evidence type="ECO:0000256" key="5">
    <source>
        <dbReference type="ARBA" id="ARBA00022989"/>
    </source>
</evidence>
<dbReference type="PANTHER" id="PTHR48006">
    <property type="entry name" value="LEUCINE-RICH REPEAT-CONTAINING PROTEIN DDB_G0281931-RELATED"/>
    <property type="match status" value="1"/>
</dbReference>
<dbReference type="Pfam" id="PF00069">
    <property type="entry name" value="Pkinase"/>
    <property type="match status" value="1"/>
</dbReference>
<dbReference type="Pfam" id="PF00560">
    <property type="entry name" value="LRR_1"/>
    <property type="match status" value="1"/>
</dbReference>
<dbReference type="Gene3D" id="3.80.10.10">
    <property type="entry name" value="Ribonuclease Inhibitor"/>
    <property type="match status" value="1"/>
</dbReference>
<evidence type="ECO:0000256" key="9">
    <source>
        <dbReference type="SAM" id="SignalP"/>
    </source>
</evidence>
<evidence type="ECO:0000256" key="1">
    <source>
        <dbReference type="ARBA" id="ARBA00004479"/>
    </source>
</evidence>
<keyword evidence="5 8" id="KW-1133">Transmembrane helix</keyword>
<keyword evidence="2" id="KW-0433">Leucine-rich repeat</keyword>
<dbReference type="Proteomes" id="UP001318860">
    <property type="component" value="Unassembled WGS sequence"/>
</dbReference>
<organism evidence="11 12">
    <name type="scientific">Rehmannia glutinosa</name>
    <name type="common">Chinese foxglove</name>
    <dbReference type="NCBI Taxonomy" id="99300"/>
    <lineage>
        <taxon>Eukaryota</taxon>
        <taxon>Viridiplantae</taxon>
        <taxon>Streptophyta</taxon>
        <taxon>Embryophyta</taxon>
        <taxon>Tracheophyta</taxon>
        <taxon>Spermatophyta</taxon>
        <taxon>Magnoliopsida</taxon>
        <taxon>eudicotyledons</taxon>
        <taxon>Gunneridae</taxon>
        <taxon>Pentapetalae</taxon>
        <taxon>asterids</taxon>
        <taxon>lamiids</taxon>
        <taxon>Lamiales</taxon>
        <taxon>Orobanchaceae</taxon>
        <taxon>Rehmannieae</taxon>
        <taxon>Rehmannia</taxon>
    </lineage>
</organism>
<dbReference type="EMBL" id="JABTTQ020000449">
    <property type="protein sequence ID" value="KAK6139302.1"/>
    <property type="molecule type" value="Genomic_DNA"/>
</dbReference>
<evidence type="ECO:0000313" key="11">
    <source>
        <dbReference type="EMBL" id="KAK6139302.1"/>
    </source>
</evidence>
<keyword evidence="6 8" id="KW-0472">Membrane</keyword>
<dbReference type="Gene3D" id="3.30.200.20">
    <property type="entry name" value="Phosphorylase Kinase, domain 1"/>
    <property type="match status" value="1"/>
</dbReference>
<dbReference type="PANTHER" id="PTHR48006:SF73">
    <property type="entry name" value="PROTEIN KINASE DOMAIN-CONTAINING PROTEIN"/>
    <property type="match status" value="1"/>
</dbReference>
<comment type="caution">
    <text evidence="11">The sequence shown here is derived from an EMBL/GenBank/DDBJ whole genome shotgun (WGS) entry which is preliminary data.</text>
</comment>
<dbReference type="Gene3D" id="1.10.510.10">
    <property type="entry name" value="Transferase(Phosphotransferase) domain 1"/>
    <property type="match status" value="1"/>
</dbReference>
<gene>
    <name evidence="11" type="ORF">DH2020_026961</name>
</gene>
<proteinExistence type="predicted"/>
<dbReference type="SUPFAM" id="SSF56112">
    <property type="entry name" value="Protein kinase-like (PK-like)"/>
    <property type="match status" value="1"/>
</dbReference>
<dbReference type="PROSITE" id="PS50011">
    <property type="entry name" value="PROTEIN_KINASE_DOM"/>
    <property type="match status" value="1"/>
</dbReference>
<dbReference type="InterPro" id="IPR032675">
    <property type="entry name" value="LRR_dom_sf"/>
</dbReference>